<name>A0A1H7MMK8_9GAMM</name>
<evidence type="ECO:0000313" key="1">
    <source>
        <dbReference type="EMBL" id="SEL12319.1"/>
    </source>
</evidence>
<organism evidence="1 2">
    <name type="scientific">Colwellia chukchiensis</name>
    <dbReference type="NCBI Taxonomy" id="641665"/>
    <lineage>
        <taxon>Bacteria</taxon>
        <taxon>Pseudomonadati</taxon>
        <taxon>Pseudomonadota</taxon>
        <taxon>Gammaproteobacteria</taxon>
        <taxon>Alteromonadales</taxon>
        <taxon>Colwelliaceae</taxon>
        <taxon>Colwellia</taxon>
    </lineage>
</organism>
<reference evidence="2" key="1">
    <citation type="submission" date="2016-10" db="EMBL/GenBank/DDBJ databases">
        <authorList>
            <person name="Varghese N."/>
            <person name="Submissions S."/>
        </authorList>
    </citation>
    <scope>NUCLEOTIDE SEQUENCE [LARGE SCALE GENOMIC DNA]</scope>
    <source>
        <strain evidence="2">CGMCC 1.9127</strain>
    </source>
</reference>
<keyword evidence="2" id="KW-1185">Reference proteome</keyword>
<sequence length="66" mass="7735">MTNNFFSIKSLKSAKSPSSRYLKYYYLKYVNPRFKTEVKRTVIQNLPEIIDDASNELIKKGAKNED</sequence>
<evidence type="ECO:0000313" key="2">
    <source>
        <dbReference type="Proteomes" id="UP000199297"/>
    </source>
</evidence>
<accession>A0A1H7MMK8</accession>
<dbReference type="Proteomes" id="UP000199297">
    <property type="component" value="Unassembled WGS sequence"/>
</dbReference>
<protein>
    <submittedName>
        <fullName evidence="1">Uncharacterized protein</fullName>
    </submittedName>
</protein>
<proteinExistence type="predicted"/>
<dbReference type="EMBL" id="FOBI01000006">
    <property type="protein sequence ID" value="SEL12319.1"/>
    <property type="molecule type" value="Genomic_DNA"/>
</dbReference>
<gene>
    <name evidence="1" type="ORF">SAMN05216262_10660</name>
</gene>
<dbReference type="AlphaFoldDB" id="A0A1H7MMK8"/>